<sequence>MKIRRCVGWCGIRNGLFAVFAFFSCSPVSQSGRNQRRRTLRKKTKERQDIRWEPFLKPTCKEGFYDATYF</sequence>
<dbReference type="AlphaFoldDB" id="A0A195B243"/>
<reference evidence="1 2" key="1">
    <citation type="submission" date="2015-09" db="EMBL/GenBank/DDBJ databases">
        <title>Atta colombica WGS genome.</title>
        <authorList>
            <person name="Nygaard S."/>
            <person name="Hu H."/>
            <person name="Boomsma J."/>
            <person name="Zhang G."/>
        </authorList>
    </citation>
    <scope>NUCLEOTIDE SEQUENCE [LARGE SCALE GENOMIC DNA]</scope>
    <source>
        <strain evidence="1">Treedump-2</strain>
        <tissue evidence="1">Whole body</tissue>
    </source>
</reference>
<protein>
    <submittedName>
        <fullName evidence="1">Uncharacterized protein</fullName>
    </submittedName>
</protein>
<dbReference type="Proteomes" id="UP000078540">
    <property type="component" value="Unassembled WGS sequence"/>
</dbReference>
<organism evidence="1 2">
    <name type="scientific">Atta colombica</name>
    <dbReference type="NCBI Taxonomy" id="520822"/>
    <lineage>
        <taxon>Eukaryota</taxon>
        <taxon>Metazoa</taxon>
        <taxon>Ecdysozoa</taxon>
        <taxon>Arthropoda</taxon>
        <taxon>Hexapoda</taxon>
        <taxon>Insecta</taxon>
        <taxon>Pterygota</taxon>
        <taxon>Neoptera</taxon>
        <taxon>Endopterygota</taxon>
        <taxon>Hymenoptera</taxon>
        <taxon>Apocrita</taxon>
        <taxon>Aculeata</taxon>
        <taxon>Formicoidea</taxon>
        <taxon>Formicidae</taxon>
        <taxon>Myrmicinae</taxon>
        <taxon>Atta</taxon>
    </lineage>
</organism>
<dbReference type="EMBL" id="KQ976662">
    <property type="protein sequence ID" value="KYM78355.1"/>
    <property type="molecule type" value="Genomic_DNA"/>
</dbReference>
<keyword evidence="2" id="KW-1185">Reference proteome</keyword>
<name>A0A195B243_9HYME</name>
<gene>
    <name evidence="1" type="ORF">ALC53_11010</name>
</gene>
<evidence type="ECO:0000313" key="1">
    <source>
        <dbReference type="EMBL" id="KYM78355.1"/>
    </source>
</evidence>
<dbReference type="PROSITE" id="PS51257">
    <property type="entry name" value="PROKAR_LIPOPROTEIN"/>
    <property type="match status" value="1"/>
</dbReference>
<evidence type="ECO:0000313" key="2">
    <source>
        <dbReference type="Proteomes" id="UP000078540"/>
    </source>
</evidence>
<proteinExistence type="predicted"/>
<accession>A0A195B243</accession>